<feature type="region of interest" description="Disordered" evidence="6">
    <location>
        <begin position="1115"/>
        <end position="1187"/>
    </location>
</feature>
<comment type="caution">
    <text evidence="8">The sequence shown here is derived from an EMBL/GenBank/DDBJ whole genome shotgun (WGS) entry which is preliminary data.</text>
</comment>
<dbReference type="Gene3D" id="3.30.160.60">
    <property type="entry name" value="Classic Zinc Finger"/>
    <property type="match status" value="2"/>
</dbReference>
<evidence type="ECO:0000256" key="3">
    <source>
        <dbReference type="ARBA" id="ARBA00022771"/>
    </source>
</evidence>
<dbReference type="GO" id="GO:0010468">
    <property type="term" value="P:regulation of gene expression"/>
    <property type="evidence" value="ECO:0007669"/>
    <property type="project" value="TreeGrafter"/>
</dbReference>
<dbReference type="InterPro" id="IPR050688">
    <property type="entry name" value="Zinc_finger/UBP_domain"/>
</dbReference>
<feature type="domain" description="C2H2-type" evidence="7">
    <location>
        <begin position="1419"/>
        <end position="1446"/>
    </location>
</feature>
<dbReference type="EMBL" id="CAJGYM010000084">
    <property type="protein sequence ID" value="CAD6197037.1"/>
    <property type="molecule type" value="Genomic_DNA"/>
</dbReference>
<evidence type="ECO:0000256" key="1">
    <source>
        <dbReference type="ARBA" id="ARBA00022723"/>
    </source>
</evidence>
<dbReference type="PANTHER" id="PTHR24403:SF67">
    <property type="entry name" value="FI01116P-RELATED"/>
    <property type="match status" value="1"/>
</dbReference>
<dbReference type="PROSITE" id="PS50157">
    <property type="entry name" value="ZINC_FINGER_C2H2_2"/>
    <property type="match status" value="2"/>
</dbReference>
<dbReference type="GO" id="GO:0005634">
    <property type="term" value="C:nucleus"/>
    <property type="evidence" value="ECO:0007669"/>
    <property type="project" value="TreeGrafter"/>
</dbReference>
<evidence type="ECO:0000256" key="5">
    <source>
        <dbReference type="PROSITE-ProRule" id="PRU00042"/>
    </source>
</evidence>
<proteinExistence type="predicted"/>
<feature type="compositionally biased region" description="Basic and acidic residues" evidence="6">
    <location>
        <begin position="1174"/>
        <end position="1187"/>
    </location>
</feature>
<keyword evidence="1" id="KW-0479">Metal-binding</keyword>
<sequence length="1458" mass="166851">MNVSRSGRTFYLLGVREMNVILLSEMIARGGYENIIIEDAKVCVFCLRLVAECWHIKTTEFREVSDVTIDDKITETDMPLAIFRYATFFRDLPALKERTAMLFKWRCVLEGEKCGKIYEFPTLILLRMFALRHFQNQHGELFNPKFISFEWGLVSRDLRVKFNFSTFDQPRDLTRGTFEHTDPNDFVLPYQKQMLEDEFKNDYKVCGFCYLPCHSDVFEKHIVRHGYVDKGIVLVQNSNKTLSGLKKLKKKYLKSKLGTQPFHIFKPKDGEEEEVVGKEEEIAEVEDDSDGNQEDFSADNDTNVTSLFDVLNGYQEQNADESTLILRNHETENGNLLENEESQRIDDFSHPECNSVVPSSGGVSSDLVNLVPEEESEDVVQGSSPKKAKHKFVESFGKTPFDVQTSPNSSGESSENEQENEGENPNLYDSLVLPSACDRIRSNFETPFDGISSFEDVHPERQLEILASIRDFICIFLSVLRHFQEKEVQAILNRRRQEIAENSTLKLPSFLLQPSEKMFLTCSSCCSHQDNRLTFNRKHFDVCVRRMAGVYRKKKPEPRPKNEKDCSKEKLSESRTCTICGDVIRIKEHYDADTVEAVHLATHLPNPTAQKALKDLEVTNKVSQKCPFLDVDRLLRRVDHSIDFEKPLLGCAKCGYTTVRIRYLYKHAKLKHDFGESEESIKCPLACKSEQTIQGLNKTSSLAFHIILHHLDSSHAVSTLQKLVKEKENLLTEENKLGVDLIASIRLSLERSYFRIVCAGKCEGDIEEHADFEQQFDLLQNLSEEDDFCRMCRMKMPKDVAAEIFHYLKNHLLEDTPKTQEVLWEIASSQPEASGIGLDVVNSTKMTIKKKAVVLCCAFCPQSFDVVYKLRHHFSQHDIFLTSLKFRRTICDTCPAHILNFETEIDENFSNFMHIYSFHLDDLSPVLEALEKLNPKVYPFVDTIKTAKMKNEKRQISCSKCDFVGSKPLEYLFHASKHQIKAEKEEIGRGAYMCQPFRAHAGLCEGRPVTLPAPDRFVSPVRPGLSGASRKNGPPDPKRAIFYYIRPKKRCDFCNQAIMASHKYDQKVTLLSHFLTFHYRTDEEKSAVKKLCEEDEWIDLKNVFPFVSVEKTLESNSNKEGGKIVSAPGSRKAKRTPKAEKNILTPAENPKENAEFSPPSSPDVFENQTPRNRTLKEESPRNTKLEEVSFVEREENPEDVPTTSSIGNNTMLEDLKNSISMDFDAPLFDLAQIDESLLTPKIQQESTPVTPVTSWIDAERPSTIEPAKSALRANQRISGGARQIPREKSLFATLQDLCEKQQKRVERIGKEKIGSPVVAVSNVACQHCDFFGHNAAGLRRHMVKDHPAKVVQIDAKDDHRRCHHCQEEFNSRLKLYAHIQTEHAGVEFPFRCNFCDNCYVSAVRVREHETRVHSSGSFVNCKKCGKQFANNRNLNEHMKRHTAAELSGKQFYGRKERI</sequence>
<dbReference type="SUPFAM" id="SSF57667">
    <property type="entry name" value="beta-beta-alpha zinc fingers"/>
    <property type="match status" value="1"/>
</dbReference>
<feature type="region of interest" description="Disordered" evidence="6">
    <location>
        <begin position="399"/>
        <end position="426"/>
    </location>
</feature>
<dbReference type="InterPro" id="IPR036236">
    <property type="entry name" value="Znf_C2H2_sf"/>
</dbReference>
<dbReference type="PANTHER" id="PTHR24403">
    <property type="entry name" value="ZINC FINGER PROTEIN"/>
    <property type="match status" value="1"/>
</dbReference>
<name>A0A8S1HRD0_9PELO</name>
<dbReference type="SMART" id="SM00355">
    <property type="entry name" value="ZnF_C2H2"/>
    <property type="match status" value="8"/>
</dbReference>
<dbReference type="PROSITE" id="PS00028">
    <property type="entry name" value="ZINC_FINGER_C2H2_1"/>
    <property type="match status" value="3"/>
</dbReference>
<evidence type="ECO:0000313" key="9">
    <source>
        <dbReference type="Proteomes" id="UP000835052"/>
    </source>
</evidence>
<evidence type="ECO:0000259" key="7">
    <source>
        <dbReference type="PROSITE" id="PS50157"/>
    </source>
</evidence>
<keyword evidence="4" id="KW-0862">Zinc</keyword>
<keyword evidence="2" id="KW-0677">Repeat</keyword>
<organism evidence="8 9">
    <name type="scientific">Caenorhabditis auriculariae</name>
    <dbReference type="NCBI Taxonomy" id="2777116"/>
    <lineage>
        <taxon>Eukaryota</taxon>
        <taxon>Metazoa</taxon>
        <taxon>Ecdysozoa</taxon>
        <taxon>Nematoda</taxon>
        <taxon>Chromadorea</taxon>
        <taxon>Rhabditida</taxon>
        <taxon>Rhabditina</taxon>
        <taxon>Rhabditomorpha</taxon>
        <taxon>Rhabditoidea</taxon>
        <taxon>Rhabditidae</taxon>
        <taxon>Peloderinae</taxon>
        <taxon>Caenorhabditis</taxon>
    </lineage>
</organism>
<keyword evidence="9" id="KW-1185">Reference proteome</keyword>
<evidence type="ECO:0000313" key="8">
    <source>
        <dbReference type="EMBL" id="CAD6197037.1"/>
    </source>
</evidence>
<accession>A0A8S1HRD0</accession>
<reference evidence="8" key="1">
    <citation type="submission" date="2020-10" db="EMBL/GenBank/DDBJ databases">
        <authorList>
            <person name="Kikuchi T."/>
        </authorList>
    </citation>
    <scope>NUCLEOTIDE SEQUENCE</scope>
    <source>
        <strain evidence="8">NKZ352</strain>
    </source>
</reference>
<dbReference type="OrthoDB" id="5853717at2759"/>
<evidence type="ECO:0000256" key="6">
    <source>
        <dbReference type="SAM" id="MobiDB-lite"/>
    </source>
</evidence>
<dbReference type="InterPro" id="IPR013087">
    <property type="entry name" value="Znf_C2H2_type"/>
</dbReference>
<evidence type="ECO:0000256" key="4">
    <source>
        <dbReference type="ARBA" id="ARBA00022833"/>
    </source>
</evidence>
<feature type="domain" description="C2H2-type" evidence="7">
    <location>
        <begin position="1360"/>
        <end position="1388"/>
    </location>
</feature>
<dbReference type="GO" id="GO:0008270">
    <property type="term" value="F:zinc ion binding"/>
    <property type="evidence" value="ECO:0007669"/>
    <property type="project" value="UniProtKB-KW"/>
</dbReference>
<keyword evidence="3 5" id="KW-0863">Zinc-finger</keyword>
<dbReference type="Proteomes" id="UP000835052">
    <property type="component" value="Unassembled WGS sequence"/>
</dbReference>
<evidence type="ECO:0000256" key="2">
    <source>
        <dbReference type="ARBA" id="ARBA00022737"/>
    </source>
</evidence>
<gene>
    <name evidence="8" type="ORF">CAUJ_LOCUS12947</name>
</gene>
<protein>
    <recommendedName>
        <fullName evidence="7">C2H2-type domain-containing protein</fullName>
    </recommendedName>
</protein>